<feature type="non-terminal residue" evidence="1">
    <location>
        <position position="67"/>
    </location>
</feature>
<dbReference type="InterPro" id="IPR051981">
    <property type="entry name" value="Glycosyltransf_32"/>
</dbReference>
<dbReference type="SUPFAM" id="SSF53448">
    <property type="entry name" value="Nucleotide-diphospho-sugar transferases"/>
    <property type="match status" value="1"/>
</dbReference>
<dbReference type="PANTHER" id="PTHR12042">
    <property type="entry name" value="LACTOSYLCERAMIDE 4-ALPHA-GALACTOSYLTRANSFERASE ALPHA- 1,4-GALACTOSYLTRANSFERASE"/>
    <property type="match status" value="1"/>
</dbReference>
<protein>
    <submittedName>
        <fullName evidence="1">Lactosylceramide 4-alpha-galactosyltransferase</fullName>
    </submittedName>
</protein>
<proteinExistence type="predicted"/>
<gene>
    <name evidence="1" type="ORF">APZ42_010010</name>
</gene>
<comment type="caution">
    <text evidence="1">The sequence shown here is derived from an EMBL/GenBank/DDBJ whole genome shotgun (WGS) entry which is preliminary data.</text>
</comment>
<sequence length="67" mass="7753">TLSKYGGYYFDLDIIHVRPVTYYRNFIATEDGNSASNSVIHSDYGYPLMQMAVNDFPANYRYIQLCV</sequence>
<dbReference type="AlphaFoldDB" id="A0A164DM98"/>
<dbReference type="GO" id="GO:0006688">
    <property type="term" value="P:glycosphingolipid biosynthetic process"/>
    <property type="evidence" value="ECO:0007669"/>
    <property type="project" value="TreeGrafter"/>
</dbReference>
<dbReference type="GO" id="GO:0016758">
    <property type="term" value="F:hexosyltransferase activity"/>
    <property type="evidence" value="ECO:0007669"/>
    <property type="project" value="TreeGrafter"/>
</dbReference>
<dbReference type="EMBL" id="LRGB01026705">
    <property type="protein sequence ID" value="KZR95931.1"/>
    <property type="molecule type" value="Genomic_DNA"/>
</dbReference>
<dbReference type="Proteomes" id="UP000076858">
    <property type="component" value="Unassembled WGS sequence"/>
</dbReference>
<dbReference type="PANTHER" id="PTHR12042:SF21">
    <property type="entry name" value="ALPHA1,4-GALACTOSYLTRANSFERASE 1-RELATED"/>
    <property type="match status" value="1"/>
</dbReference>
<reference evidence="1 2" key="1">
    <citation type="submission" date="2016-03" db="EMBL/GenBank/DDBJ databases">
        <title>EvidentialGene: Evidence-directed Construction of Genes on Genomes.</title>
        <authorList>
            <person name="Gilbert D.G."/>
            <person name="Choi J.-H."/>
            <person name="Mockaitis K."/>
            <person name="Colbourne J."/>
            <person name="Pfrender M."/>
        </authorList>
    </citation>
    <scope>NUCLEOTIDE SEQUENCE [LARGE SCALE GENOMIC DNA]</scope>
    <source>
        <strain evidence="1 2">Xinb3</strain>
        <tissue evidence="1">Complete organism</tissue>
    </source>
</reference>
<evidence type="ECO:0000313" key="2">
    <source>
        <dbReference type="Proteomes" id="UP000076858"/>
    </source>
</evidence>
<organism evidence="1 2">
    <name type="scientific">Daphnia magna</name>
    <dbReference type="NCBI Taxonomy" id="35525"/>
    <lineage>
        <taxon>Eukaryota</taxon>
        <taxon>Metazoa</taxon>
        <taxon>Ecdysozoa</taxon>
        <taxon>Arthropoda</taxon>
        <taxon>Crustacea</taxon>
        <taxon>Branchiopoda</taxon>
        <taxon>Diplostraca</taxon>
        <taxon>Cladocera</taxon>
        <taxon>Anomopoda</taxon>
        <taxon>Daphniidae</taxon>
        <taxon>Daphnia</taxon>
    </lineage>
</organism>
<feature type="non-terminal residue" evidence="1">
    <location>
        <position position="1"/>
    </location>
</feature>
<keyword evidence="1" id="KW-0808">Transferase</keyword>
<keyword evidence="1" id="KW-0328">Glycosyltransferase</keyword>
<dbReference type="InterPro" id="IPR029044">
    <property type="entry name" value="Nucleotide-diphossugar_trans"/>
</dbReference>
<keyword evidence="2" id="KW-1185">Reference proteome</keyword>
<evidence type="ECO:0000313" key="1">
    <source>
        <dbReference type="EMBL" id="KZR95931.1"/>
    </source>
</evidence>
<dbReference type="GO" id="GO:0016020">
    <property type="term" value="C:membrane"/>
    <property type="evidence" value="ECO:0007669"/>
    <property type="project" value="GOC"/>
</dbReference>
<dbReference type="Gene3D" id="3.90.550.20">
    <property type="match status" value="1"/>
</dbReference>
<name>A0A164DM98_9CRUS</name>
<accession>A0A164DM98</accession>